<dbReference type="Proteomes" id="UP000095350">
    <property type="component" value="Unassembled WGS sequence"/>
</dbReference>
<dbReference type="PROSITE" id="PS50893">
    <property type="entry name" value="ABC_TRANSPORTER_2"/>
    <property type="match status" value="1"/>
</dbReference>
<dbReference type="Proteomes" id="UP000478483">
    <property type="component" value="Unassembled WGS sequence"/>
</dbReference>
<dbReference type="PANTHER" id="PTHR43297:SF2">
    <property type="entry name" value="DIPEPTIDE TRANSPORT ATP-BINDING PROTEIN DPPD"/>
    <property type="match status" value="1"/>
</dbReference>
<comment type="similarity">
    <text evidence="2">Belongs to the ABC transporter superfamily.</text>
</comment>
<dbReference type="Proteomes" id="UP000283513">
    <property type="component" value="Unassembled WGS sequence"/>
</dbReference>
<sequence>MSETKEQILKIRDLDITFQTTAGSVHAIRGVNIDLMKGETVAIVGESGSGKSVTMKAAMGILASNAKVTGGTIEFSYHHADGTPQTVDILTKDKKWIRRHINGKRIAMVFQDPMTSLDPTMTIGKQIMEGMIWHFKTPKKEAWDKAVELLKEVGIEDAEKRMKNYPHQLSGGMRQRVVIAIALACNPDLLICDEPTTALDVTIQAKIIELIRRVQKERGISVIYITHDLGVVAKVADYVNVMYAGKIVEKGMINEIFYDPKHPYTWGLLSAMPDLDTADERLYTIPGSPPNLLNEKPGDAFAPRNQFALEIDDKADPPMFQVTDTHYAATWLLDPRAPKAEMPPELKERIARMKKEAKIDDGE</sequence>
<gene>
    <name evidence="9" type="primary">gsiA_6</name>
    <name evidence="13" type="ORF">DW264_08825</name>
    <name evidence="12" type="ORF">DW856_15275</name>
    <name evidence="14" type="ORF">DWZ31_10300</name>
    <name evidence="9" type="ORF">ERS852572_02975</name>
    <name evidence="11" type="ORF">GCK47_09635</name>
    <name evidence="10" type="ORF">GMD50_10015</name>
</gene>
<reference evidence="10 19" key="3">
    <citation type="journal article" date="2019" name="Nat. Med.">
        <title>A library of human gut bacterial isolates paired with longitudinal multiomics data enables mechanistic microbiome research.</title>
        <authorList>
            <person name="Poyet M."/>
            <person name="Groussin M."/>
            <person name="Gibbons S.M."/>
            <person name="Avila-Pacheco J."/>
            <person name="Jiang X."/>
            <person name="Kearney S.M."/>
            <person name="Perrotta A.R."/>
            <person name="Berdy B."/>
            <person name="Zhao S."/>
            <person name="Lieberman T.D."/>
            <person name="Swanson P.K."/>
            <person name="Smith M."/>
            <person name="Roesemann S."/>
            <person name="Alexander J.E."/>
            <person name="Rich S.A."/>
            <person name="Livny J."/>
            <person name="Vlamakis H."/>
            <person name="Clish C."/>
            <person name="Bullock K."/>
            <person name="Deik A."/>
            <person name="Scott J."/>
            <person name="Pierce K.A."/>
            <person name="Xavier R.J."/>
            <person name="Alm E.J."/>
        </authorList>
    </citation>
    <scope>NUCLEOTIDE SEQUENCE [LARGE SCALE GENOMIC DNA]</scope>
    <source>
        <strain evidence="10 19">BIOML-A1</strain>
    </source>
</reference>
<evidence type="ECO:0000313" key="11">
    <source>
        <dbReference type="EMBL" id="MVQ45962.1"/>
    </source>
</evidence>
<dbReference type="GO" id="GO:0005524">
    <property type="term" value="F:ATP binding"/>
    <property type="evidence" value="ECO:0007669"/>
    <property type="project" value="UniProtKB-KW"/>
</dbReference>
<reference evidence="9 15" key="1">
    <citation type="submission" date="2015-09" db="EMBL/GenBank/DDBJ databases">
        <authorList>
            <consortium name="Pathogen Informatics"/>
        </authorList>
    </citation>
    <scope>NUCLEOTIDE SEQUENCE [LARGE SCALE GENOMIC DNA]</scope>
    <source>
        <strain evidence="9 15">2789STDY5834960</strain>
    </source>
</reference>
<feature type="domain" description="ABC transporter" evidence="8">
    <location>
        <begin position="11"/>
        <end position="269"/>
    </location>
</feature>
<evidence type="ECO:0000313" key="14">
    <source>
        <dbReference type="EMBL" id="RHN07803.1"/>
    </source>
</evidence>
<evidence type="ECO:0000313" key="20">
    <source>
        <dbReference type="Proteomes" id="UP000479531"/>
    </source>
</evidence>
<dbReference type="Pfam" id="PF08352">
    <property type="entry name" value="oligo_HPY"/>
    <property type="match status" value="1"/>
</dbReference>
<dbReference type="STRING" id="166486.ERS852572_02975"/>
<evidence type="ECO:0000256" key="5">
    <source>
        <dbReference type="ARBA" id="ARBA00022741"/>
    </source>
</evidence>
<keyword evidence="4" id="KW-1003">Cell membrane</keyword>
<evidence type="ECO:0000313" key="19">
    <source>
        <dbReference type="Proteomes" id="UP000478483"/>
    </source>
</evidence>
<dbReference type="InterPro" id="IPR027417">
    <property type="entry name" value="P-loop_NTPase"/>
</dbReference>
<dbReference type="EMBL" id="WGGT01000010">
    <property type="protein sequence ID" value="MVQ45962.1"/>
    <property type="molecule type" value="Genomic_DNA"/>
</dbReference>
<reference evidence="16 17" key="2">
    <citation type="submission" date="2018-08" db="EMBL/GenBank/DDBJ databases">
        <title>A genome reference for cultivated species of the human gut microbiota.</title>
        <authorList>
            <person name="Zou Y."/>
            <person name="Xue W."/>
            <person name="Luo G."/>
        </authorList>
    </citation>
    <scope>NUCLEOTIDE SEQUENCE [LARGE SCALE GENOMIC DNA]</scope>
    <source>
        <strain evidence="14 17">AF31-21AC</strain>
        <strain evidence="13 18">AM22-21LB</strain>
        <strain evidence="12 16">AM37-1AC</strain>
    </source>
</reference>
<dbReference type="EMBL" id="WNAJ01000010">
    <property type="protein sequence ID" value="MTR85392.1"/>
    <property type="molecule type" value="Genomic_DNA"/>
</dbReference>
<dbReference type="AlphaFoldDB" id="A0A173VFS9"/>
<name>A0A173VFS9_9FIRM</name>
<dbReference type="PANTHER" id="PTHR43297">
    <property type="entry name" value="OLIGOPEPTIDE TRANSPORT ATP-BINDING PROTEIN APPD"/>
    <property type="match status" value="1"/>
</dbReference>
<dbReference type="EMBL" id="QSHO01000015">
    <property type="protein sequence ID" value="RHC14569.1"/>
    <property type="molecule type" value="Genomic_DNA"/>
</dbReference>
<keyword evidence="7" id="KW-0472">Membrane</keyword>
<evidence type="ECO:0000313" key="18">
    <source>
        <dbReference type="Proteomes" id="UP000284051"/>
    </source>
</evidence>
<evidence type="ECO:0000256" key="7">
    <source>
        <dbReference type="ARBA" id="ARBA00023136"/>
    </source>
</evidence>
<evidence type="ECO:0000313" key="15">
    <source>
        <dbReference type="Proteomes" id="UP000095350"/>
    </source>
</evidence>
<proteinExistence type="inferred from homology"/>
<dbReference type="InterPro" id="IPR017871">
    <property type="entry name" value="ABC_transporter-like_CS"/>
</dbReference>
<evidence type="ECO:0000313" key="9">
    <source>
        <dbReference type="EMBL" id="CUN26252.1"/>
    </source>
</evidence>
<accession>A0A173VFS9</accession>
<dbReference type="NCBIfam" id="TIGR01727">
    <property type="entry name" value="oligo_HPY"/>
    <property type="match status" value="1"/>
</dbReference>
<evidence type="ECO:0000313" key="12">
    <source>
        <dbReference type="EMBL" id="RHC14569.1"/>
    </source>
</evidence>
<evidence type="ECO:0000256" key="4">
    <source>
        <dbReference type="ARBA" id="ARBA00022475"/>
    </source>
</evidence>
<dbReference type="EC" id="3.6.3.-" evidence="9"/>
<keyword evidence="9" id="KW-0378">Hydrolase</keyword>
<dbReference type="Proteomes" id="UP000284051">
    <property type="component" value="Unassembled WGS sequence"/>
</dbReference>
<dbReference type="GO" id="GO:0016887">
    <property type="term" value="F:ATP hydrolysis activity"/>
    <property type="evidence" value="ECO:0007669"/>
    <property type="project" value="InterPro"/>
</dbReference>
<dbReference type="SUPFAM" id="SSF52540">
    <property type="entry name" value="P-loop containing nucleoside triphosphate hydrolases"/>
    <property type="match status" value="1"/>
</dbReference>
<dbReference type="GO" id="GO:0005886">
    <property type="term" value="C:plasma membrane"/>
    <property type="evidence" value="ECO:0007669"/>
    <property type="project" value="UniProtKB-SubCell"/>
</dbReference>
<evidence type="ECO:0000256" key="1">
    <source>
        <dbReference type="ARBA" id="ARBA00004202"/>
    </source>
</evidence>
<dbReference type="PROSITE" id="PS00211">
    <property type="entry name" value="ABC_TRANSPORTER_1"/>
    <property type="match status" value="1"/>
</dbReference>
<evidence type="ECO:0000313" key="10">
    <source>
        <dbReference type="EMBL" id="MTR85392.1"/>
    </source>
</evidence>
<keyword evidence="5" id="KW-0547">Nucleotide-binding</keyword>
<evidence type="ECO:0000256" key="6">
    <source>
        <dbReference type="ARBA" id="ARBA00022840"/>
    </source>
</evidence>
<evidence type="ECO:0000256" key="3">
    <source>
        <dbReference type="ARBA" id="ARBA00022448"/>
    </source>
</evidence>
<dbReference type="EMBL" id="QRQN01000011">
    <property type="protein sequence ID" value="RHN07803.1"/>
    <property type="molecule type" value="Genomic_DNA"/>
</dbReference>
<organism evidence="9 15">
    <name type="scientific">Roseburia intestinalis</name>
    <dbReference type="NCBI Taxonomy" id="166486"/>
    <lineage>
        <taxon>Bacteria</taxon>
        <taxon>Bacillati</taxon>
        <taxon>Bacillota</taxon>
        <taxon>Clostridia</taxon>
        <taxon>Lachnospirales</taxon>
        <taxon>Lachnospiraceae</taxon>
        <taxon>Roseburia</taxon>
    </lineage>
</organism>
<dbReference type="Gene3D" id="3.40.50.300">
    <property type="entry name" value="P-loop containing nucleotide triphosphate hydrolases"/>
    <property type="match status" value="1"/>
</dbReference>
<dbReference type="RefSeq" id="WP_006857401.1">
    <property type="nucleotide sequence ID" value="NZ_CABIYH010000025.1"/>
</dbReference>
<dbReference type="InterPro" id="IPR050388">
    <property type="entry name" value="ABC_Ni/Peptide_Import"/>
</dbReference>
<evidence type="ECO:0000313" key="16">
    <source>
        <dbReference type="Proteomes" id="UP000283513"/>
    </source>
</evidence>
<dbReference type="Proteomes" id="UP000479531">
    <property type="component" value="Unassembled WGS sequence"/>
</dbReference>
<keyword evidence="6 9" id="KW-0067">ATP-binding</keyword>
<dbReference type="EMBL" id="CYXZ01000025">
    <property type="protein sequence ID" value="CUN26252.1"/>
    <property type="molecule type" value="Genomic_DNA"/>
</dbReference>
<keyword evidence="3" id="KW-0813">Transport</keyword>
<dbReference type="Pfam" id="PF00005">
    <property type="entry name" value="ABC_tran"/>
    <property type="match status" value="1"/>
</dbReference>
<dbReference type="GO" id="GO:0015833">
    <property type="term" value="P:peptide transport"/>
    <property type="evidence" value="ECO:0007669"/>
    <property type="project" value="InterPro"/>
</dbReference>
<evidence type="ECO:0000313" key="13">
    <source>
        <dbReference type="EMBL" id="RHG28553.1"/>
    </source>
</evidence>
<dbReference type="GeneID" id="61434991"/>
<protein>
    <submittedName>
        <fullName evidence="12">ABC transporter ATP-binding protein</fullName>
    </submittedName>
    <submittedName>
        <fullName evidence="10">ATP-binding cassette domain-containing protein</fullName>
    </submittedName>
    <submittedName>
        <fullName evidence="9">Glutathione import ATP-binding protein GsiA</fullName>
        <ecNumber evidence="9">3.6.3.-</ecNumber>
    </submittedName>
</protein>
<dbReference type="PaxDb" id="166486-ERS852572_02975"/>
<evidence type="ECO:0000313" key="17">
    <source>
        <dbReference type="Proteomes" id="UP000283586"/>
    </source>
</evidence>
<evidence type="ECO:0000256" key="2">
    <source>
        <dbReference type="ARBA" id="ARBA00005417"/>
    </source>
</evidence>
<dbReference type="InterPro" id="IPR013563">
    <property type="entry name" value="Oligopep_ABC_C"/>
</dbReference>
<dbReference type="InterPro" id="IPR003593">
    <property type="entry name" value="AAA+_ATPase"/>
</dbReference>
<dbReference type="SMART" id="SM00382">
    <property type="entry name" value="AAA"/>
    <property type="match status" value="1"/>
</dbReference>
<dbReference type="Proteomes" id="UP000283586">
    <property type="component" value="Unassembled WGS sequence"/>
</dbReference>
<dbReference type="OrthoDB" id="9806285at2"/>
<dbReference type="InterPro" id="IPR003439">
    <property type="entry name" value="ABC_transporter-like_ATP-bd"/>
</dbReference>
<reference evidence="11 20" key="4">
    <citation type="submission" date="2019-10" db="EMBL/GenBank/DDBJ databases">
        <title>Roseburia spp. ameliorate alcoholic fatty liver via restoration of gut barrier function.</title>
        <authorList>
            <person name="Seo B."/>
            <person name="Ko G."/>
        </authorList>
    </citation>
    <scope>NUCLEOTIDE SEQUENCE [LARGE SCALE GENOMIC DNA]</scope>
    <source>
        <strain evidence="11 20">SNUG30017</strain>
    </source>
</reference>
<dbReference type="CDD" id="cd03257">
    <property type="entry name" value="ABC_NikE_OppD_transporters"/>
    <property type="match status" value="1"/>
</dbReference>
<evidence type="ECO:0000259" key="8">
    <source>
        <dbReference type="PROSITE" id="PS50893"/>
    </source>
</evidence>
<comment type="subcellular location">
    <subcellularLocation>
        <location evidence="1">Cell membrane</location>
        <topology evidence="1">Peripheral membrane protein</topology>
    </subcellularLocation>
</comment>
<dbReference type="EMBL" id="QRID01000007">
    <property type="protein sequence ID" value="RHG28553.1"/>
    <property type="molecule type" value="Genomic_DNA"/>
</dbReference>
<dbReference type="FunFam" id="3.40.50.300:FF:000016">
    <property type="entry name" value="Oligopeptide ABC transporter ATP-binding component"/>
    <property type="match status" value="1"/>
</dbReference>